<evidence type="ECO:0000256" key="4">
    <source>
        <dbReference type="ARBA" id="ARBA00023136"/>
    </source>
</evidence>
<keyword evidence="2 5" id="KW-0812">Transmembrane</keyword>
<evidence type="ECO:0000313" key="9">
    <source>
        <dbReference type="Proteomes" id="UP000659388"/>
    </source>
</evidence>
<feature type="transmembrane region" description="Helical" evidence="5">
    <location>
        <begin position="163"/>
        <end position="182"/>
    </location>
</feature>
<keyword evidence="9" id="KW-1185">Reference proteome</keyword>
<dbReference type="Proteomes" id="UP000659388">
    <property type="component" value="Unassembled WGS sequence"/>
</dbReference>
<dbReference type="PANTHER" id="PTHR43394:SF4">
    <property type="entry name" value="TOXIN SECRETION ABC TRANSPORTER ATP-BINDING PROTEIN"/>
    <property type="match status" value="1"/>
</dbReference>
<dbReference type="SUPFAM" id="SSF52540">
    <property type="entry name" value="P-loop containing nucleoside triphosphate hydrolases"/>
    <property type="match status" value="1"/>
</dbReference>
<evidence type="ECO:0000256" key="1">
    <source>
        <dbReference type="ARBA" id="ARBA00004651"/>
    </source>
</evidence>
<dbReference type="PROSITE" id="PS50929">
    <property type="entry name" value="ABC_TM1F"/>
    <property type="match status" value="1"/>
</dbReference>
<evidence type="ECO:0000256" key="2">
    <source>
        <dbReference type="ARBA" id="ARBA00022692"/>
    </source>
</evidence>
<feature type="transmembrane region" description="Helical" evidence="5">
    <location>
        <begin position="249"/>
        <end position="272"/>
    </location>
</feature>
<dbReference type="EMBL" id="JAESIY010000003">
    <property type="protein sequence ID" value="MBL3655894.1"/>
    <property type="molecule type" value="Genomic_DNA"/>
</dbReference>
<sequence>MKENTSKLTPTQRFWRLLKPDRKEIRNVYLYSIFNGLVSLSLPLGIQAIVNFIQGGQMSTSWVVLVFLVVLGVAISGVLQIYQLRITENLQQKIFARAAFEFAYRMPRTKMESLYKHYAPELMNRFFDIISVQKGLSKILIDFSVALLNVVFGLLLLSLYHSFFILFSVILVLMVVVIIRFTGQKGMTTSLKESKYKYKVAYWLEELARTNTTFKLVGNTDLPLERVDTDVNNYLQARESHFKILVQQYSLMVVFKVLVATGLLAIGGVLVMEQQMNIGQFIAAEIIILTVMVAVEKLIRSLETIYDVLTSLEKIAQVTDMELEETEGVDFTKETNGGGLSLDLDHVTFSYPDQRNPVLKDVSFSVAPGERVVISGNNNSGKRTLLYVIAGLYEVQKGTIAYQGLPLGNVNISSLRSVFGDYLSQEELFEGTVMENITMGRSNVTFDEVKWAIKSLHLEEFVKSLSKGYDTELDAQGNKLPGSIAQKLLLARSIVGKPRLLILEDLYMHLDEVDYRRVIDFLIDKSHPWTLVAISSEYYFASKSDKVIVMNDGQVSKSGSYSELKSFLNLKNNGHA</sequence>
<comment type="caution">
    <text evidence="8">The sequence shown here is derived from an EMBL/GenBank/DDBJ whole genome shotgun (WGS) entry which is preliminary data.</text>
</comment>
<dbReference type="InterPro" id="IPR027417">
    <property type="entry name" value="P-loop_NTPase"/>
</dbReference>
<evidence type="ECO:0000259" key="7">
    <source>
        <dbReference type="PROSITE" id="PS50929"/>
    </source>
</evidence>
<keyword evidence="8" id="KW-0547">Nucleotide-binding</keyword>
<protein>
    <submittedName>
        <fullName evidence="8">ABC transporter ATP-binding protein</fullName>
    </submittedName>
</protein>
<organism evidence="8 9">
    <name type="scientific">Fulvivirga sediminis</name>
    <dbReference type="NCBI Taxonomy" id="2803949"/>
    <lineage>
        <taxon>Bacteria</taxon>
        <taxon>Pseudomonadati</taxon>
        <taxon>Bacteroidota</taxon>
        <taxon>Cytophagia</taxon>
        <taxon>Cytophagales</taxon>
        <taxon>Fulvivirgaceae</taxon>
        <taxon>Fulvivirga</taxon>
    </lineage>
</organism>
<dbReference type="InterPro" id="IPR039421">
    <property type="entry name" value="Type_1_exporter"/>
</dbReference>
<feature type="transmembrane region" description="Helical" evidence="5">
    <location>
        <begin position="62"/>
        <end position="82"/>
    </location>
</feature>
<dbReference type="InterPro" id="IPR036640">
    <property type="entry name" value="ABC1_TM_sf"/>
</dbReference>
<keyword evidence="4 5" id="KW-0472">Membrane</keyword>
<dbReference type="Pfam" id="PF00005">
    <property type="entry name" value="ABC_tran"/>
    <property type="match status" value="1"/>
</dbReference>
<accession>A0A937F7V3</accession>
<dbReference type="GO" id="GO:0016887">
    <property type="term" value="F:ATP hydrolysis activity"/>
    <property type="evidence" value="ECO:0007669"/>
    <property type="project" value="InterPro"/>
</dbReference>
<evidence type="ECO:0000259" key="6">
    <source>
        <dbReference type="PROSITE" id="PS50893"/>
    </source>
</evidence>
<name>A0A937F7V3_9BACT</name>
<dbReference type="PANTHER" id="PTHR43394">
    <property type="entry name" value="ATP-DEPENDENT PERMEASE MDL1, MITOCHONDRIAL"/>
    <property type="match status" value="1"/>
</dbReference>
<keyword evidence="3 5" id="KW-1133">Transmembrane helix</keyword>
<dbReference type="PROSITE" id="PS50893">
    <property type="entry name" value="ABC_TRANSPORTER_2"/>
    <property type="match status" value="1"/>
</dbReference>
<dbReference type="GO" id="GO:0015421">
    <property type="term" value="F:ABC-type oligopeptide transporter activity"/>
    <property type="evidence" value="ECO:0007669"/>
    <property type="project" value="TreeGrafter"/>
</dbReference>
<dbReference type="InterPro" id="IPR011527">
    <property type="entry name" value="ABC1_TM_dom"/>
</dbReference>
<dbReference type="Pfam" id="PF00664">
    <property type="entry name" value="ABC_membrane"/>
    <property type="match status" value="1"/>
</dbReference>
<evidence type="ECO:0000256" key="5">
    <source>
        <dbReference type="SAM" id="Phobius"/>
    </source>
</evidence>
<dbReference type="GO" id="GO:0005886">
    <property type="term" value="C:plasma membrane"/>
    <property type="evidence" value="ECO:0007669"/>
    <property type="project" value="UniProtKB-SubCell"/>
</dbReference>
<dbReference type="InterPro" id="IPR003439">
    <property type="entry name" value="ABC_transporter-like_ATP-bd"/>
</dbReference>
<dbReference type="GO" id="GO:0005524">
    <property type="term" value="F:ATP binding"/>
    <property type="evidence" value="ECO:0007669"/>
    <property type="project" value="UniProtKB-KW"/>
</dbReference>
<dbReference type="SUPFAM" id="SSF90123">
    <property type="entry name" value="ABC transporter transmembrane region"/>
    <property type="match status" value="1"/>
</dbReference>
<keyword evidence="8" id="KW-0067">ATP-binding</keyword>
<gene>
    <name evidence="8" type="ORF">JL102_07115</name>
</gene>
<dbReference type="AlphaFoldDB" id="A0A937F7V3"/>
<reference evidence="8" key="1">
    <citation type="submission" date="2021-01" db="EMBL/GenBank/DDBJ databases">
        <title>Fulvivirga kasyanovii gen. nov., sp nov., a novel member of the phylum Bacteroidetes isolated from seawater in a mussel farm.</title>
        <authorList>
            <person name="Zhao L.-H."/>
            <person name="Wang Z.-J."/>
        </authorList>
    </citation>
    <scope>NUCLEOTIDE SEQUENCE</scope>
    <source>
        <strain evidence="8">2943</strain>
    </source>
</reference>
<feature type="domain" description="ABC transporter" evidence="6">
    <location>
        <begin position="342"/>
        <end position="576"/>
    </location>
</feature>
<feature type="transmembrane region" description="Helical" evidence="5">
    <location>
        <begin position="28"/>
        <end position="50"/>
    </location>
</feature>
<comment type="subcellular location">
    <subcellularLocation>
        <location evidence="1">Cell membrane</location>
        <topology evidence="1">Multi-pass membrane protein</topology>
    </subcellularLocation>
</comment>
<feature type="transmembrane region" description="Helical" evidence="5">
    <location>
        <begin position="139"/>
        <end position="157"/>
    </location>
</feature>
<evidence type="ECO:0000256" key="3">
    <source>
        <dbReference type="ARBA" id="ARBA00022989"/>
    </source>
</evidence>
<dbReference type="Gene3D" id="3.40.50.300">
    <property type="entry name" value="P-loop containing nucleotide triphosphate hydrolases"/>
    <property type="match status" value="1"/>
</dbReference>
<dbReference type="RefSeq" id="WP_202243568.1">
    <property type="nucleotide sequence ID" value="NZ_JAESIY010000003.1"/>
</dbReference>
<dbReference type="Gene3D" id="1.20.1560.10">
    <property type="entry name" value="ABC transporter type 1, transmembrane domain"/>
    <property type="match status" value="1"/>
</dbReference>
<evidence type="ECO:0000313" key="8">
    <source>
        <dbReference type="EMBL" id="MBL3655894.1"/>
    </source>
</evidence>
<feature type="domain" description="ABC transmembrane type-1" evidence="7">
    <location>
        <begin position="30"/>
        <end position="307"/>
    </location>
</feature>
<proteinExistence type="predicted"/>